<keyword evidence="3" id="KW-1185">Reference proteome</keyword>
<gene>
    <name evidence="2" type="ORF">Q9L58_006169</name>
</gene>
<dbReference type="EMBL" id="JBBBZM010000082">
    <property type="protein sequence ID" value="KAL0634889.1"/>
    <property type="molecule type" value="Genomic_DNA"/>
</dbReference>
<dbReference type="PANTHER" id="PTHR28061:SF1">
    <property type="entry name" value="INO80 COMPLEX SUBUNIT 4"/>
    <property type="match status" value="1"/>
</dbReference>
<evidence type="ECO:0000256" key="1">
    <source>
        <dbReference type="SAM" id="MobiDB-lite"/>
    </source>
</evidence>
<feature type="region of interest" description="Disordered" evidence="1">
    <location>
        <begin position="1"/>
        <end position="174"/>
    </location>
</feature>
<feature type="compositionally biased region" description="Basic residues" evidence="1">
    <location>
        <begin position="48"/>
        <end position="59"/>
    </location>
</feature>
<feature type="compositionally biased region" description="Low complexity" evidence="1">
    <location>
        <begin position="1"/>
        <end position="34"/>
    </location>
</feature>
<protein>
    <submittedName>
        <fullName evidence="2">Uncharacterized protein</fullName>
    </submittedName>
</protein>
<proteinExistence type="predicted"/>
<feature type="compositionally biased region" description="Polar residues" evidence="1">
    <location>
        <begin position="102"/>
        <end position="112"/>
    </location>
</feature>
<name>A0ABR3GG11_9PEZI</name>
<comment type="caution">
    <text evidence="2">The sequence shown here is derived from an EMBL/GenBank/DDBJ whole genome shotgun (WGS) entry which is preliminary data.</text>
</comment>
<dbReference type="Pfam" id="PF08193">
    <property type="entry name" value="INO80_Ies4"/>
    <property type="match status" value="1"/>
</dbReference>
<feature type="compositionally biased region" description="Polar residues" evidence="1">
    <location>
        <begin position="84"/>
        <end position="95"/>
    </location>
</feature>
<dbReference type="Proteomes" id="UP001447188">
    <property type="component" value="Unassembled WGS sequence"/>
</dbReference>
<dbReference type="InterPro" id="IPR013175">
    <property type="entry name" value="INO80_su_Ies4"/>
</dbReference>
<feature type="compositionally biased region" description="Pro residues" evidence="1">
    <location>
        <begin position="35"/>
        <end position="47"/>
    </location>
</feature>
<accession>A0ABR3GG11</accession>
<evidence type="ECO:0000313" key="2">
    <source>
        <dbReference type="EMBL" id="KAL0634889.1"/>
    </source>
</evidence>
<evidence type="ECO:0000313" key="3">
    <source>
        <dbReference type="Proteomes" id="UP001447188"/>
    </source>
</evidence>
<sequence>MAGSSDSSASSPLPSLSPSPRESASTSSSSSTALAPPPPPPPPPPPAKQRKKPGPKPKPKTPLTRIISLKINPDRLRAFPHSANGPQDSKTGTTPVSPPQPDASSPVNSDMNNVIPVLPSDRPKSTPGPKPGSKRGRQPGSQPGKPGRKRTKLDPNASPATHHSNHGKLGPKANQGAINAGLRALDRTGKPCKRWEKATISLKSFTGVQWSIPTWGAPVIDSSAPPTPFPGATPEIASAAPSVTSETPEIRIHPDMMNIDPPSHTFEQPYGLTV</sequence>
<organism evidence="2 3">
    <name type="scientific">Discina gigas</name>
    <dbReference type="NCBI Taxonomy" id="1032678"/>
    <lineage>
        <taxon>Eukaryota</taxon>
        <taxon>Fungi</taxon>
        <taxon>Dikarya</taxon>
        <taxon>Ascomycota</taxon>
        <taxon>Pezizomycotina</taxon>
        <taxon>Pezizomycetes</taxon>
        <taxon>Pezizales</taxon>
        <taxon>Discinaceae</taxon>
        <taxon>Discina</taxon>
    </lineage>
</organism>
<reference evidence="2 3" key="1">
    <citation type="submission" date="2024-02" db="EMBL/GenBank/DDBJ databases">
        <title>Discinaceae phylogenomics.</title>
        <authorList>
            <person name="Dirks A.C."/>
            <person name="James T.Y."/>
        </authorList>
    </citation>
    <scope>NUCLEOTIDE SEQUENCE [LARGE SCALE GENOMIC DNA]</scope>
    <source>
        <strain evidence="2 3">ACD0624</strain>
    </source>
</reference>
<dbReference type="PANTHER" id="PTHR28061">
    <property type="entry name" value="INO EIGHTY SUBUNIT 4"/>
    <property type="match status" value="1"/>
</dbReference>